<dbReference type="Proteomes" id="UP000335636">
    <property type="component" value="Unassembled WGS sequence"/>
</dbReference>
<dbReference type="EMBL" id="CABDUW010000322">
    <property type="protein sequence ID" value="VTJ65726.1"/>
    <property type="molecule type" value="Genomic_DNA"/>
</dbReference>
<evidence type="ECO:0000313" key="2">
    <source>
        <dbReference type="Proteomes" id="UP000335636"/>
    </source>
</evidence>
<proteinExistence type="predicted"/>
<accession>A0A5E4B8W7</accession>
<comment type="caution">
    <text evidence="1">The sequence shown here is derived from an EMBL/GenBank/DDBJ whole genome shotgun (WGS) entry which is preliminary data.</text>
</comment>
<name>A0A5E4B8W7_MARMO</name>
<sequence length="280" mass="28668">MPLGPRFQGQKVLARGASCGWAFVRLFSSSIRLSLHPSGLIQMVCGVPMGVRARPPPASAKVLPVSIFLCLCGPRPCCGPQGFVGRANHTIRVVSLFLSLASAGVDLSLLSGERGRGGGGERAAGFDVFESPDLLSIGLGRGGGFGWVGGKVGCGGGGGDDVCTHRGRQRLALGAALSGSLCGYLLLGGTLPAVGLCADLNVMDPGLLGSCLEVSPSLKGVASIVQYRRRGGRPHSLGSQFTNAQTADLNVMDPGLLGSCLEVSPSLKGVASIVQYRRRG</sequence>
<reference evidence="1" key="1">
    <citation type="submission" date="2019-04" db="EMBL/GenBank/DDBJ databases">
        <authorList>
            <person name="Alioto T."/>
            <person name="Alioto T."/>
        </authorList>
    </citation>
    <scope>NUCLEOTIDE SEQUENCE [LARGE SCALE GENOMIC DNA]</scope>
</reference>
<dbReference type="AlphaFoldDB" id="A0A5E4B8W7"/>
<gene>
    <name evidence="1" type="ORF">MONAX_5E039366</name>
</gene>
<evidence type="ECO:0000313" key="1">
    <source>
        <dbReference type="EMBL" id="VTJ65726.1"/>
    </source>
</evidence>
<organism evidence="1 2">
    <name type="scientific">Marmota monax</name>
    <name type="common">Woodchuck</name>
    <dbReference type="NCBI Taxonomy" id="9995"/>
    <lineage>
        <taxon>Eukaryota</taxon>
        <taxon>Metazoa</taxon>
        <taxon>Chordata</taxon>
        <taxon>Craniata</taxon>
        <taxon>Vertebrata</taxon>
        <taxon>Euteleostomi</taxon>
        <taxon>Mammalia</taxon>
        <taxon>Eutheria</taxon>
        <taxon>Euarchontoglires</taxon>
        <taxon>Glires</taxon>
        <taxon>Rodentia</taxon>
        <taxon>Sciuromorpha</taxon>
        <taxon>Sciuridae</taxon>
        <taxon>Xerinae</taxon>
        <taxon>Marmotini</taxon>
        <taxon>Marmota</taxon>
    </lineage>
</organism>
<keyword evidence="2" id="KW-1185">Reference proteome</keyword>
<protein>
    <submittedName>
        <fullName evidence="1">Uncharacterized protein</fullName>
    </submittedName>
</protein>